<sequence>MNWINQIIDFVLHVDKHLVELTSQYGTYIYIILFLILFSETGLVVMAVLPGDSLLFAAGALASSGNLNVFTIMFVCIIGAFLGNTLNFYIGKWLGPKVFERNNPYLKKEYLIRTQNFYEKHGGKALIIGRFLPLIRTFVPLVAGIGNMNFFKFTLYNIIGAILWIIPLTLIGYLFGNLPFVKNNFTIVILCIIVISAMPLFIGILNRKRLIKKSNF</sequence>
<organism evidence="9 10">
    <name type="scientific">Candidatus Defluviibacterium haderslevense</name>
    <dbReference type="NCBI Taxonomy" id="2981993"/>
    <lineage>
        <taxon>Bacteria</taxon>
        <taxon>Pseudomonadati</taxon>
        <taxon>Bacteroidota</taxon>
        <taxon>Saprospiria</taxon>
        <taxon>Saprospirales</taxon>
        <taxon>Saprospiraceae</taxon>
        <taxon>Candidatus Defluviibacterium</taxon>
    </lineage>
</organism>
<dbReference type="PANTHER" id="PTHR30353">
    <property type="entry name" value="INNER MEMBRANE PROTEIN DEDA-RELATED"/>
    <property type="match status" value="1"/>
</dbReference>
<feature type="domain" description="VTT" evidence="8">
    <location>
        <begin position="49"/>
        <end position="173"/>
    </location>
</feature>
<keyword evidence="6 7" id="KW-0472">Membrane</keyword>
<comment type="similarity">
    <text evidence="2 7">Belongs to the DedA family.</text>
</comment>
<dbReference type="NCBIfam" id="NF008102">
    <property type="entry name" value="PRK10847.1"/>
    <property type="match status" value="1"/>
</dbReference>
<evidence type="ECO:0000256" key="5">
    <source>
        <dbReference type="ARBA" id="ARBA00022989"/>
    </source>
</evidence>
<comment type="subcellular location">
    <subcellularLocation>
        <location evidence="1 7">Cell membrane</location>
        <topology evidence="1 7">Multi-pass membrane protein</topology>
    </subcellularLocation>
</comment>
<dbReference type="AlphaFoldDB" id="A0A9D7XGG2"/>
<evidence type="ECO:0000256" key="4">
    <source>
        <dbReference type="ARBA" id="ARBA00022692"/>
    </source>
</evidence>
<dbReference type="InterPro" id="IPR032818">
    <property type="entry name" value="DedA-like"/>
</dbReference>
<dbReference type="PANTHER" id="PTHR30353:SF0">
    <property type="entry name" value="TRANSMEMBRANE PROTEIN"/>
    <property type="match status" value="1"/>
</dbReference>
<dbReference type="InterPro" id="IPR058127">
    <property type="entry name" value="DedA"/>
</dbReference>
<feature type="transmembrane region" description="Helical" evidence="7">
    <location>
        <begin position="187"/>
        <end position="205"/>
    </location>
</feature>
<protein>
    <submittedName>
        <fullName evidence="9">DedA family protein</fullName>
    </submittedName>
</protein>
<comment type="caution">
    <text evidence="9">The sequence shown here is derived from an EMBL/GenBank/DDBJ whole genome shotgun (WGS) entry which is preliminary data.</text>
</comment>
<keyword evidence="3 7" id="KW-1003">Cell membrane</keyword>
<gene>
    <name evidence="9" type="ORF">IPO85_04055</name>
</gene>
<dbReference type="Proteomes" id="UP000808349">
    <property type="component" value="Unassembled WGS sequence"/>
</dbReference>
<keyword evidence="4 7" id="KW-0812">Transmembrane</keyword>
<evidence type="ECO:0000256" key="6">
    <source>
        <dbReference type="ARBA" id="ARBA00023136"/>
    </source>
</evidence>
<evidence type="ECO:0000256" key="7">
    <source>
        <dbReference type="RuleBase" id="RU367016"/>
    </source>
</evidence>
<evidence type="ECO:0000256" key="3">
    <source>
        <dbReference type="ARBA" id="ARBA00022475"/>
    </source>
</evidence>
<dbReference type="Pfam" id="PF09335">
    <property type="entry name" value="VTT_dom"/>
    <property type="match status" value="1"/>
</dbReference>
<proteinExistence type="inferred from homology"/>
<reference evidence="9 10" key="1">
    <citation type="submission" date="2020-10" db="EMBL/GenBank/DDBJ databases">
        <title>Connecting structure to function with the recovery of over 1000 high-quality activated sludge metagenome-assembled genomes encoding full-length rRNA genes using long-read sequencing.</title>
        <authorList>
            <person name="Singleton C.M."/>
            <person name="Petriglieri F."/>
            <person name="Kristensen J.M."/>
            <person name="Kirkegaard R.H."/>
            <person name="Michaelsen T.Y."/>
            <person name="Andersen M.H."/>
            <person name="Karst S.M."/>
            <person name="Dueholm M.S."/>
            <person name="Nielsen P.H."/>
            <person name="Albertsen M."/>
        </authorList>
    </citation>
    <scope>NUCLEOTIDE SEQUENCE [LARGE SCALE GENOMIC DNA]</scope>
    <source>
        <strain evidence="9">Ribe_18-Q3-R11-54_BAT3C.373</strain>
    </source>
</reference>
<evidence type="ECO:0000259" key="8">
    <source>
        <dbReference type="Pfam" id="PF09335"/>
    </source>
</evidence>
<feature type="transmembrane region" description="Helical" evidence="7">
    <location>
        <begin position="69"/>
        <end position="90"/>
    </location>
</feature>
<dbReference type="EMBL" id="JADKFW010000004">
    <property type="protein sequence ID" value="MBK9716683.1"/>
    <property type="molecule type" value="Genomic_DNA"/>
</dbReference>
<evidence type="ECO:0000313" key="10">
    <source>
        <dbReference type="Proteomes" id="UP000808349"/>
    </source>
</evidence>
<dbReference type="GO" id="GO:0005886">
    <property type="term" value="C:plasma membrane"/>
    <property type="evidence" value="ECO:0007669"/>
    <property type="project" value="UniProtKB-SubCell"/>
</dbReference>
<feature type="transmembrane region" description="Helical" evidence="7">
    <location>
        <begin position="155"/>
        <end position="175"/>
    </location>
</feature>
<evidence type="ECO:0000256" key="1">
    <source>
        <dbReference type="ARBA" id="ARBA00004651"/>
    </source>
</evidence>
<accession>A0A9D7XGG2</accession>
<keyword evidence="5 7" id="KW-1133">Transmembrane helix</keyword>
<dbReference type="InterPro" id="IPR032816">
    <property type="entry name" value="VTT_dom"/>
</dbReference>
<evidence type="ECO:0000313" key="9">
    <source>
        <dbReference type="EMBL" id="MBK9716683.1"/>
    </source>
</evidence>
<feature type="transmembrane region" description="Helical" evidence="7">
    <location>
        <begin position="28"/>
        <end position="49"/>
    </location>
</feature>
<name>A0A9D7XGG2_9BACT</name>
<evidence type="ECO:0000256" key="2">
    <source>
        <dbReference type="ARBA" id="ARBA00010792"/>
    </source>
</evidence>